<feature type="domain" description="Tetrahaem cytochrome" evidence="9">
    <location>
        <begin position="44"/>
        <end position="128"/>
    </location>
</feature>
<keyword evidence="7" id="KW-0408">Iron</keyword>
<evidence type="ECO:0000256" key="3">
    <source>
        <dbReference type="ARBA" id="ARBA00022448"/>
    </source>
</evidence>
<evidence type="ECO:0000256" key="1">
    <source>
        <dbReference type="ARBA" id="ARBA00001926"/>
    </source>
</evidence>
<proteinExistence type="predicted"/>
<dbReference type="InterPro" id="IPR036280">
    <property type="entry name" value="Multihaem_cyt_sf"/>
</dbReference>
<comment type="cofactor">
    <cofactor evidence="1">
        <name>heme c</name>
        <dbReference type="ChEBI" id="CHEBI:61717"/>
    </cofactor>
</comment>
<evidence type="ECO:0000313" key="10">
    <source>
        <dbReference type="EMBL" id="MDL2059868.1"/>
    </source>
</evidence>
<comment type="caution">
    <text evidence="10">The sequence shown here is derived from an EMBL/GenBank/DDBJ whole genome shotgun (WGS) entry which is preliminary data.</text>
</comment>
<reference evidence="10" key="1">
    <citation type="submission" date="2023-03" db="EMBL/GenBank/DDBJ databases">
        <title>Mesosutterella sp. nov. isolated from porcine feces.</title>
        <authorList>
            <person name="Yu S."/>
        </authorList>
    </citation>
    <scope>NUCLEOTIDE SEQUENCE</scope>
    <source>
        <strain evidence="10">AGMB02718</strain>
    </source>
</reference>
<dbReference type="SUPFAM" id="SSF48695">
    <property type="entry name" value="Multiheme cytochromes"/>
    <property type="match status" value="1"/>
</dbReference>
<keyword evidence="3" id="KW-0813">Transport</keyword>
<dbReference type="EMBL" id="JAKZJU020000001">
    <property type="protein sequence ID" value="MDL2059868.1"/>
    <property type="molecule type" value="Genomic_DNA"/>
</dbReference>
<evidence type="ECO:0000256" key="4">
    <source>
        <dbReference type="ARBA" id="ARBA00022617"/>
    </source>
</evidence>
<dbReference type="Gene3D" id="1.10.1130.10">
    <property type="entry name" value="Flavocytochrome C3, Chain A"/>
    <property type="match status" value="1"/>
</dbReference>
<protein>
    <submittedName>
        <fullName evidence="10">Cytochrome c3 family protein</fullName>
    </submittedName>
</protein>
<feature type="signal peptide" evidence="8">
    <location>
        <begin position="1"/>
        <end position="30"/>
    </location>
</feature>
<evidence type="ECO:0000256" key="5">
    <source>
        <dbReference type="ARBA" id="ARBA00022723"/>
    </source>
</evidence>
<comment type="subcellular location">
    <subcellularLocation>
        <location evidence="2">Cell envelope</location>
    </subcellularLocation>
</comment>
<evidence type="ECO:0000259" key="9">
    <source>
        <dbReference type="Pfam" id="PF14537"/>
    </source>
</evidence>
<dbReference type="Proteomes" id="UP001165481">
    <property type="component" value="Unassembled WGS sequence"/>
</dbReference>
<keyword evidence="8" id="KW-0732">Signal</keyword>
<evidence type="ECO:0000256" key="6">
    <source>
        <dbReference type="ARBA" id="ARBA00022982"/>
    </source>
</evidence>
<evidence type="ECO:0000256" key="7">
    <source>
        <dbReference type="ARBA" id="ARBA00023004"/>
    </source>
</evidence>
<keyword evidence="4" id="KW-0349">Heme</keyword>
<sequence length="134" mass="14180">MSRFPTVQRVAAAAALALFLASAPCAQAFAADAPASGKFLADRHVARGMKCDACHVSAQGGKLKAEKSDYGVCATCHGDYQKVAARTEAKYKDSGQPNPHNQHDGALPCTECHKGHKAGVNYCAQCHSYVYKVP</sequence>
<gene>
    <name evidence="10" type="ORF">MUN46_007995</name>
</gene>
<keyword evidence="5" id="KW-0479">Metal-binding</keyword>
<accession>A0ABT7IPP8</accession>
<evidence type="ECO:0000313" key="11">
    <source>
        <dbReference type="Proteomes" id="UP001165481"/>
    </source>
</evidence>
<name>A0ABT7IPP8_9BURK</name>
<keyword evidence="6" id="KW-0249">Electron transport</keyword>
<dbReference type="RefSeq" id="WP_243377150.1">
    <property type="nucleotide sequence ID" value="NZ_JAKZJU020000001.1"/>
</dbReference>
<feature type="chain" id="PRO_5045369409" evidence="8">
    <location>
        <begin position="31"/>
        <end position="134"/>
    </location>
</feature>
<organism evidence="10 11">
    <name type="scientific">Mesosutterella faecium</name>
    <dbReference type="NCBI Taxonomy" id="2925194"/>
    <lineage>
        <taxon>Bacteria</taxon>
        <taxon>Pseudomonadati</taxon>
        <taxon>Pseudomonadota</taxon>
        <taxon>Betaproteobacteria</taxon>
        <taxon>Burkholderiales</taxon>
        <taxon>Sutterellaceae</taxon>
        <taxon>Mesosutterella</taxon>
    </lineage>
</organism>
<keyword evidence="11" id="KW-1185">Reference proteome</keyword>
<dbReference type="Pfam" id="PF14537">
    <property type="entry name" value="Cytochrom_c3_2"/>
    <property type="match status" value="1"/>
</dbReference>
<dbReference type="InterPro" id="IPR012286">
    <property type="entry name" value="Tetrahaem_cytochrome"/>
</dbReference>
<evidence type="ECO:0000256" key="8">
    <source>
        <dbReference type="SAM" id="SignalP"/>
    </source>
</evidence>
<evidence type="ECO:0000256" key="2">
    <source>
        <dbReference type="ARBA" id="ARBA00004196"/>
    </source>
</evidence>